<gene>
    <name evidence="2" type="ORF">PXC00_02140</name>
</gene>
<reference evidence="3" key="3">
    <citation type="submission" date="2024-06" db="EMBL/GenBank/DDBJ databases">
        <authorList>
            <person name="Zeng C."/>
        </authorList>
    </citation>
    <scope>NUCLEOTIDE SEQUENCE [LARGE SCALE GENOMIC DNA]</scope>
    <source>
        <strain evidence="3">ZCY20-5</strain>
    </source>
</reference>
<keyword evidence="1" id="KW-0812">Transmembrane</keyword>
<reference evidence="2 3" key="2">
    <citation type="submission" date="2024-06" db="EMBL/GenBank/DDBJ databases">
        <title>Caproicibacterium argilliputei sp. nov, a novel caproic acid producing anaerobic bacterium isolated from pit mud.</title>
        <authorList>
            <person name="Xia S."/>
        </authorList>
    </citation>
    <scope>NUCLEOTIDE SEQUENCE [LARGE SCALE GENOMIC DNA]</scope>
    <source>
        <strain evidence="2 3">ZCY20-5</strain>
    </source>
</reference>
<dbReference type="RefSeq" id="WP_275846195.1">
    <property type="nucleotide sequence ID" value="NZ_CP135996.1"/>
</dbReference>
<feature type="transmembrane region" description="Helical" evidence="1">
    <location>
        <begin position="187"/>
        <end position="209"/>
    </location>
</feature>
<feature type="transmembrane region" description="Helical" evidence="1">
    <location>
        <begin position="309"/>
        <end position="325"/>
    </location>
</feature>
<proteinExistence type="predicted"/>
<sequence>MQKHTLFQNPPASSDSLPAWSQWLQDRLFPISVAVVTILALAVRLSLYPFQSGDYLIYLEKWYAQIAQGGGLPALRQPLADCNYTIAYLTLLTPFTALHVPALAAVKTISVTADFALACSCALLQSAVWPDCAHPRRARLLIYTAVLLFPEAFFNSAFWAQCDAIYITFLVLTIFFLARHRSIAACAMFGLAFAFKMQAVFLLPLLLITAAGCRWFRLSAFLAAPAALVLTCVPAMLCGTPIWMTYWPYLVQLGCCGSLSVNSPGIGMLLGHLPFVQWKYALLAVTLLALYAALTLALQRGGGLSPYELLLVGTWTCLCCVTLLPCMHERYAFPADLLLLVLALFSHQRGDHLCFLVESAVSLFSWMQYLDPKTPGVSSQALSCLRFACLLWLSLHLWRHFNAGDTCTYTTT</sequence>
<keyword evidence="1" id="KW-0472">Membrane</keyword>
<keyword evidence="1" id="KW-1133">Transmembrane helix</keyword>
<evidence type="ECO:0000313" key="2">
    <source>
        <dbReference type="EMBL" id="WOC32695.1"/>
    </source>
</evidence>
<feature type="transmembrane region" description="Helical" evidence="1">
    <location>
        <begin position="215"/>
        <end position="237"/>
    </location>
</feature>
<feature type="transmembrane region" description="Helical" evidence="1">
    <location>
        <begin position="28"/>
        <end position="47"/>
    </location>
</feature>
<feature type="transmembrane region" description="Helical" evidence="1">
    <location>
        <begin position="249"/>
        <end position="271"/>
    </location>
</feature>
<dbReference type="KEGG" id="carl:PXC00_02140"/>
<evidence type="ECO:0000313" key="3">
    <source>
        <dbReference type="Proteomes" id="UP001300604"/>
    </source>
</evidence>
<dbReference type="Proteomes" id="UP001300604">
    <property type="component" value="Chromosome"/>
</dbReference>
<protein>
    <submittedName>
        <fullName evidence="2">Glycosyltransferase 87 family protein</fullName>
    </submittedName>
</protein>
<feature type="transmembrane region" description="Helical" evidence="1">
    <location>
        <begin position="277"/>
        <end position="297"/>
    </location>
</feature>
<evidence type="ECO:0000256" key="1">
    <source>
        <dbReference type="SAM" id="Phobius"/>
    </source>
</evidence>
<name>A0AA97DBS1_9FIRM</name>
<organism evidence="2 3">
    <name type="scientific">Caproicibacterium argilliputei</name>
    <dbReference type="NCBI Taxonomy" id="3030016"/>
    <lineage>
        <taxon>Bacteria</taxon>
        <taxon>Bacillati</taxon>
        <taxon>Bacillota</taxon>
        <taxon>Clostridia</taxon>
        <taxon>Eubacteriales</taxon>
        <taxon>Oscillospiraceae</taxon>
        <taxon>Caproicibacterium</taxon>
    </lineage>
</organism>
<dbReference type="EMBL" id="CP135996">
    <property type="protein sequence ID" value="WOC32695.1"/>
    <property type="molecule type" value="Genomic_DNA"/>
</dbReference>
<accession>A0AA97DBS1</accession>
<feature type="transmembrane region" description="Helical" evidence="1">
    <location>
        <begin position="164"/>
        <end position="180"/>
    </location>
</feature>
<reference evidence="3" key="1">
    <citation type="submission" date="2024-06" db="EMBL/GenBank/DDBJ databases">
        <title>Caproicibacterium argilliputei sp. nov, a novel caproic acid producing anaerobic bacterium isolated from pit mud.</title>
        <authorList>
            <person name="Zeng C."/>
        </authorList>
    </citation>
    <scope>NUCLEOTIDE SEQUENCE [LARGE SCALE GENOMIC DNA]</scope>
    <source>
        <strain evidence="3">ZCY20-5</strain>
    </source>
</reference>
<keyword evidence="3" id="KW-1185">Reference proteome</keyword>
<dbReference type="AlphaFoldDB" id="A0AA97DBS1"/>